<dbReference type="NCBIfam" id="NF011987">
    <property type="entry name" value="PRK15446.2-3"/>
    <property type="match status" value="1"/>
</dbReference>
<dbReference type="AlphaFoldDB" id="A0A1N7JUH6"/>
<gene>
    <name evidence="2" type="ORF">SAMN05421760_10215</name>
</gene>
<dbReference type="GO" id="GO:0016810">
    <property type="term" value="F:hydrolase activity, acting on carbon-nitrogen (but not peptide) bonds"/>
    <property type="evidence" value="ECO:0007669"/>
    <property type="project" value="InterPro"/>
</dbReference>
<accession>A0A1N7JUH6</accession>
<dbReference type="NCBIfam" id="TIGR02318">
    <property type="entry name" value="phosphono_phnM"/>
    <property type="match status" value="1"/>
</dbReference>
<dbReference type="PANTHER" id="PTHR43135">
    <property type="entry name" value="ALPHA-D-RIBOSE 1-METHYLPHOSPHONATE 5-TRIPHOSPHATE DIPHOSPHATASE"/>
    <property type="match status" value="1"/>
</dbReference>
<evidence type="ECO:0000259" key="1">
    <source>
        <dbReference type="Pfam" id="PF07969"/>
    </source>
</evidence>
<dbReference type="GO" id="GO:0019700">
    <property type="term" value="P:organic phosphonate catabolic process"/>
    <property type="evidence" value="ECO:0007669"/>
    <property type="project" value="InterPro"/>
</dbReference>
<keyword evidence="2" id="KW-0378">Hydrolase</keyword>
<dbReference type="STRING" id="619304.SAMN05421760_10215"/>
<dbReference type="NCBIfam" id="NF011984">
    <property type="entry name" value="PRK15446.1-5"/>
    <property type="match status" value="1"/>
</dbReference>
<feature type="domain" description="Amidohydrolase 3" evidence="1">
    <location>
        <begin position="163"/>
        <end position="358"/>
    </location>
</feature>
<organism evidence="2 3">
    <name type="scientific">Neptunomonas antarctica</name>
    <dbReference type="NCBI Taxonomy" id="619304"/>
    <lineage>
        <taxon>Bacteria</taxon>
        <taxon>Pseudomonadati</taxon>
        <taxon>Pseudomonadota</taxon>
        <taxon>Gammaproteobacteria</taxon>
        <taxon>Oceanospirillales</taxon>
        <taxon>Oceanospirillaceae</taxon>
        <taxon>Neptunomonas</taxon>
    </lineage>
</organism>
<dbReference type="OrthoDB" id="9785413at2"/>
<dbReference type="InterPro" id="IPR012696">
    <property type="entry name" value="PhnM"/>
</dbReference>
<dbReference type="PANTHER" id="PTHR43135:SF3">
    <property type="entry name" value="ALPHA-D-RIBOSE 1-METHYLPHOSPHONATE 5-TRIPHOSPHATE DIPHOSPHATASE"/>
    <property type="match status" value="1"/>
</dbReference>
<dbReference type="Proteomes" id="UP000185999">
    <property type="component" value="Unassembled WGS sequence"/>
</dbReference>
<protein>
    <submittedName>
        <fullName evidence="2">Ribophosphonate triphosphate hydrolase</fullName>
    </submittedName>
</protein>
<dbReference type="Gene3D" id="3.20.20.140">
    <property type="entry name" value="Metal-dependent hydrolases"/>
    <property type="match status" value="2"/>
</dbReference>
<reference evidence="3" key="1">
    <citation type="submission" date="2017-01" db="EMBL/GenBank/DDBJ databases">
        <authorList>
            <person name="Varghese N."/>
            <person name="Submissions S."/>
        </authorList>
    </citation>
    <scope>NUCLEOTIDE SEQUENCE [LARGE SCALE GENOMIC DNA]</scope>
    <source>
        <strain evidence="3">DSM 22306</strain>
    </source>
</reference>
<name>A0A1N7JUH6_9GAMM</name>
<dbReference type="InterPro" id="IPR032466">
    <property type="entry name" value="Metal_Hydrolase"/>
</dbReference>
<evidence type="ECO:0000313" key="2">
    <source>
        <dbReference type="EMBL" id="SIS52999.1"/>
    </source>
</evidence>
<dbReference type="RefSeq" id="WP_054340870.1">
    <property type="nucleotide sequence ID" value="NZ_FTOE01000002.1"/>
</dbReference>
<dbReference type="PIRSF" id="PIRSF038971">
    <property type="entry name" value="PhnM"/>
    <property type="match status" value="1"/>
</dbReference>
<keyword evidence="3" id="KW-1185">Reference proteome</keyword>
<dbReference type="InterPro" id="IPR013108">
    <property type="entry name" value="Amidohydro_3"/>
</dbReference>
<sequence>MILTNAQIVLSNEVINGTLTVENGIISSIDHGSVTLPGALDCQGGFLTPGMIELHTDNMEKHFTPRPGVVWPAIQAFKVHDAQMISAGITTVFDAISIGDVIQGSERLNNLTRMVDALSESRERKLSRADHLLHLRCEVSHKDTLAMFNALLERTPAQLVSVMDHSPGQRQFASLEKYREYYQGKYKLSDVEMDVFVERQTQSSRLYSDTFREQICDTCNRLGIPLASHDDATQAHVDESHHYNMVIAEFPTTAEAAKAAHQKGMGVMMGAPNVVRGGSHSGNIAAHTLASEGVLDILSSDYYPASLLDAAFKIAALESNQYDLPQAVALVSHKPADAVGLHDRGRIQPGCKADLVWSTLTNDHIHIEQVWKNGNRAF</sequence>
<dbReference type="InterPro" id="IPR051781">
    <property type="entry name" value="Metallo-dep_Hydrolase"/>
</dbReference>
<dbReference type="NCBIfam" id="NF011990">
    <property type="entry name" value="PRK15446.2-6"/>
    <property type="match status" value="1"/>
</dbReference>
<dbReference type="CDD" id="cd01306">
    <property type="entry name" value="PhnM"/>
    <property type="match status" value="1"/>
</dbReference>
<dbReference type="SUPFAM" id="SSF51556">
    <property type="entry name" value="Metallo-dependent hydrolases"/>
    <property type="match status" value="1"/>
</dbReference>
<proteinExistence type="predicted"/>
<evidence type="ECO:0000313" key="3">
    <source>
        <dbReference type="Proteomes" id="UP000185999"/>
    </source>
</evidence>
<dbReference type="EMBL" id="FTOE01000002">
    <property type="protein sequence ID" value="SIS52999.1"/>
    <property type="molecule type" value="Genomic_DNA"/>
</dbReference>
<dbReference type="Pfam" id="PF07969">
    <property type="entry name" value="Amidohydro_3"/>
    <property type="match status" value="1"/>
</dbReference>
<dbReference type="SUPFAM" id="SSF51338">
    <property type="entry name" value="Composite domain of metallo-dependent hydrolases"/>
    <property type="match status" value="1"/>
</dbReference>
<dbReference type="Gene3D" id="2.30.40.10">
    <property type="entry name" value="Urease, subunit C, domain 1"/>
    <property type="match status" value="2"/>
</dbReference>
<dbReference type="NCBIfam" id="NF011981">
    <property type="entry name" value="PRK15446.1-2"/>
    <property type="match status" value="1"/>
</dbReference>
<dbReference type="InterPro" id="IPR011059">
    <property type="entry name" value="Metal-dep_hydrolase_composite"/>
</dbReference>